<dbReference type="EMBL" id="CP080507">
    <property type="protein sequence ID" value="QYM78435.1"/>
    <property type="molecule type" value="Genomic_DNA"/>
</dbReference>
<dbReference type="RefSeq" id="WP_220161539.1">
    <property type="nucleotide sequence ID" value="NZ_CP080507.1"/>
</dbReference>
<keyword evidence="4" id="KW-0813">Transport</keyword>
<feature type="transmembrane region" description="Helical" evidence="8">
    <location>
        <begin position="377"/>
        <end position="398"/>
    </location>
</feature>
<dbReference type="CDD" id="cd17388">
    <property type="entry name" value="MFS_TetA"/>
    <property type="match status" value="1"/>
</dbReference>
<accession>A0A8F9TSV7</accession>
<dbReference type="SUPFAM" id="SSF103473">
    <property type="entry name" value="MFS general substrate transporter"/>
    <property type="match status" value="1"/>
</dbReference>
<evidence type="ECO:0000256" key="8">
    <source>
        <dbReference type="SAM" id="Phobius"/>
    </source>
</evidence>
<organism evidence="10 11">
    <name type="scientific">Horticoccus luteus</name>
    <dbReference type="NCBI Taxonomy" id="2862869"/>
    <lineage>
        <taxon>Bacteria</taxon>
        <taxon>Pseudomonadati</taxon>
        <taxon>Verrucomicrobiota</taxon>
        <taxon>Opitutia</taxon>
        <taxon>Opitutales</taxon>
        <taxon>Opitutaceae</taxon>
        <taxon>Horticoccus</taxon>
    </lineage>
</organism>
<evidence type="ECO:0000256" key="1">
    <source>
        <dbReference type="ARBA" id="ARBA00003279"/>
    </source>
</evidence>
<dbReference type="InterPro" id="IPR036259">
    <property type="entry name" value="MFS_trans_sf"/>
</dbReference>
<reference evidence="10" key="1">
    <citation type="submission" date="2021-08" db="EMBL/GenBank/DDBJ databases">
        <title>Genome of a novel bacterium of the phylum Verrucomicrobia, Oleiharenicola sp. KSB-15.</title>
        <authorList>
            <person name="Chung J.-H."/>
            <person name="Ahn J.-H."/>
            <person name="Yoon Y."/>
            <person name="Kim D.-Y."/>
            <person name="An S.-H."/>
            <person name="Park I."/>
            <person name="Yeon J."/>
        </authorList>
    </citation>
    <scope>NUCLEOTIDE SEQUENCE</scope>
    <source>
        <strain evidence="10">KSB-15</strain>
    </source>
</reference>
<dbReference type="InterPro" id="IPR011701">
    <property type="entry name" value="MFS"/>
</dbReference>
<dbReference type="PROSITE" id="PS50850">
    <property type="entry name" value="MFS"/>
    <property type="match status" value="1"/>
</dbReference>
<feature type="transmembrane region" description="Helical" evidence="8">
    <location>
        <begin position="286"/>
        <end position="304"/>
    </location>
</feature>
<evidence type="ECO:0000313" key="11">
    <source>
        <dbReference type="Proteomes" id="UP000825051"/>
    </source>
</evidence>
<feature type="transmembrane region" description="Helical" evidence="8">
    <location>
        <begin position="138"/>
        <end position="161"/>
    </location>
</feature>
<keyword evidence="11" id="KW-1185">Reference proteome</keyword>
<name>A0A8F9TSV7_9BACT</name>
<feature type="transmembrane region" description="Helical" evidence="8">
    <location>
        <begin position="51"/>
        <end position="69"/>
    </location>
</feature>
<dbReference type="Gene3D" id="1.20.1250.20">
    <property type="entry name" value="MFS general substrate transporter like domains"/>
    <property type="match status" value="1"/>
</dbReference>
<evidence type="ECO:0000259" key="9">
    <source>
        <dbReference type="PROSITE" id="PS50850"/>
    </source>
</evidence>
<proteinExistence type="inferred from homology"/>
<feature type="transmembrane region" description="Helical" evidence="8">
    <location>
        <begin position="310"/>
        <end position="331"/>
    </location>
</feature>
<dbReference type="GO" id="GO:0022857">
    <property type="term" value="F:transmembrane transporter activity"/>
    <property type="evidence" value="ECO:0007669"/>
    <property type="project" value="InterPro"/>
</dbReference>
<protein>
    <submittedName>
        <fullName evidence="10">TCR/Tet family MFS transporter</fullName>
    </submittedName>
</protein>
<dbReference type="InterPro" id="IPR005829">
    <property type="entry name" value="Sugar_transporter_CS"/>
</dbReference>
<dbReference type="GO" id="GO:0016020">
    <property type="term" value="C:membrane"/>
    <property type="evidence" value="ECO:0007669"/>
    <property type="project" value="UniProtKB-SubCell"/>
</dbReference>
<gene>
    <name evidence="10" type="ORF">K0B96_14190</name>
</gene>
<feature type="transmembrane region" description="Helical" evidence="8">
    <location>
        <begin position="255"/>
        <end position="274"/>
    </location>
</feature>
<evidence type="ECO:0000256" key="6">
    <source>
        <dbReference type="ARBA" id="ARBA00022989"/>
    </source>
</evidence>
<feature type="transmembrane region" description="Helical" evidence="8">
    <location>
        <begin position="219"/>
        <end position="243"/>
    </location>
</feature>
<comment type="function">
    <text evidence="1">Resistance to tetracycline by an active tetracycline efflux. This is an energy-dependent process that decreases the accumulation of the antibiotic in whole cells. This protein functions as a metal-tetracycline/H(+) antiporter.</text>
</comment>
<evidence type="ECO:0000256" key="3">
    <source>
        <dbReference type="ARBA" id="ARBA00007520"/>
    </source>
</evidence>
<keyword evidence="7 8" id="KW-0472">Membrane</keyword>
<comment type="subcellular location">
    <subcellularLocation>
        <location evidence="2">Membrane</location>
        <topology evidence="2">Multi-pass membrane protein</topology>
    </subcellularLocation>
</comment>
<evidence type="ECO:0000256" key="4">
    <source>
        <dbReference type="ARBA" id="ARBA00022448"/>
    </source>
</evidence>
<feature type="transmembrane region" description="Helical" evidence="8">
    <location>
        <begin position="352"/>
        <end position="371"/>
    </location>
</feature>
<dbReference type="KEGG" id="ole:K0B96_14190"/>
<keyword evidence="5 8" id="KW-0812">Transmembrane</keyword>
<feature type="transmembrane region" description="Helical" evidence="8">
    <location>
        <begin position="106"/>
        <end position="126"/>
    </location>
</feature>
<comment type="similarity">
    <text evidence="3">Belongs to the major facilitator superfamily. TCR/Tet family.</text>
</comment>
<keyword evidence="6 8" id="KW-1133">Transmembrane helix</keyword>
<feature type="transmembrane region" description="Helical" evidence="8">
    <location>
        <begin position="81"/>
        <end position="100"/>
    </location>
</feature>
<evidence type="ECO:0000256" key="2">
    <source>
        <dbReference type="ARBA" id="ARBA00004141"/>
    </source>
</evidence>
<feature type="domain" description="Major facilitator superfamily (MFS) profile" evidence="9">
    <location>
        <begin position="10"/>
        <end position="405"/>
    </location>
</feature>
<evidence type="ECO:0000256" key="5">
    <source>
        <dbReference type="ARBA" id="ARBA00022692"/>
    </source>
</evidence>
<dbReference type="PANTHER" id="PTHR23504">
    <property type="entry name" value="MAJOR FACILITATOR SUPERFAMILY DOMAIN-CONTAINING PROTEIN 10"/>
    <property type="match status" value="1"/>
</dbReference>
<dbReference type="PRINTS" id="PR01035">
    <property type="entry name" value="TCRTETA"/>
</dbReference>
<dbReference type="PROSITE" id="PS00216">
    <property type="entry name" value="SUGAR_TRANSPORT_1"/>
    <property type="match status" value="1"/>
</dbReference>
<dbReference type="PANTHER" id="PTHR23504:SF15">
    <property type="entry name" value="MAJOR FACILITATOR SUPERFAMILY (MFS) PROFILE DOMAIN-CONTAINING PROTEIN"/>
    <property type="match status" value="1"/>
</dbReference>
<sequence>MSDSRARTPAVGFIFVTLVMLVLGFGIVVPVLPGLVTEFEHGNVAQASHDYGWLVAIFAVMQFVASPILGALSDRFGRRKIILVALAGTGLDYLIMGFAPNLGWLFAARLVSGVTAGALAACNAYIADVTPPEKRAQAFGLVGAAFGVGFVLGPAIGGLAGQINLRLPFFAAAGCVGLNWLYGLAVLPESLPPEKRRAFSWRRANPVGSLLLLRKFKGVLDLAGMQFVFMFGSVMLQSIWVLYTAYRYHWQTGQVGVSLALVGVMSMIVQGRLVKPILGWLGERRGLLVGLVLSGLVMIGYGMATQGWMIYALIVAGGFGGIAGPAAQALITREVPGDEQGAVQGSLAGLNSLAAIFAPMIATWSFGYFIAADTWVHLPGIAFFEAAALLFVAAAMAWKSFRTGHHARSAAARA</sequence>
<dbReference type="AlphaFoldDB" id="A0A8F9TSV7"/>
<dbReference type="InterPro" id="IPR001958">
    <property type="entry name" value="Tet-R_TetA/multi-R_MdtG-like"/>
</dbReference>
<dbReference type="Proteomes" id="UP000825051">
    <property type="component" value="Chromosome"/>
</dbReference>
<dbReference type="InterPro" id="IPR020846">
    <property type="entry name" value="MFS_dom"/>
</dbReference>
<evidence type="ECO:0000256" key="7">
    <source>
        <dbReference type="ARBA" id="ARBA00023136"/>
    </source>
</evidence>
<feature type="transmembrane region" description="Helical" evidence="8">
    <location>
        <begin position="12"/>
        <end position="31"/>
    </location>
</feature>
<dbReference type="Pfam" id="PF07690">
    <property type="entry name" value="MFS_1"/>
    <property type="match status" value="1"/>
</dbReference>
<evidence type="ECO:0000313" key="10">
    <source>
        <dbReference type="EMBL" id="QYM78435.1"/>
    </source>
</evidence>